<keyword evidence="3" id="KW-0378">Hydrolase</keyword>
<accession>A0AAJ4RBU8</accession>
<dbReference type="GO" id="GO:0030145">
    <property type="term" value="F:manganese ion binding"/>
    <property type="evidence" value="ECO:0007669"/>
    <property type="project" value="InterPro"/>
</dbReference>
<organism evidence="6 7">
    <name type="scientific">Caminibacter pacificus</name>
    <dbReference type="NCBI Taxonomy" id="1424653"/>
    <lineage>
        <taxon>Bacteria</taxon>
        <taxon>Pseudomonadati</taxon>
        <taxon>Campylobacterota</taxon>
        <taxon>Epsilonproteobacteria</taxon>
        <taxon>Nautiliales</taxon>
        <taxon>Nautiliaceae</taxon>
        <taxon>Caminibacter</taxon>
    </lineage>
</organism>
<dbReference type="InterPro" id="IPR016195">
    <property type="entry name" value="Pol/histidinol_Pase-like"/>
</dbReference>
<protein>
    <recommendedName>
        <fullName evidence="2">protein-tyrosine-phosphatase</fullName>
        <ecNumber evidence="2">3.1.3.48</ecNumber>
    </recommendedName>
</protein>
<dbReference type="Pfam" id="PF19567">
    <property type="entry name" value="CpsB_CapC"/>
    <property type="match status" value="1"/>
</dbReference>
<dbReference type="Proteomes" id="UP000298805">
    <property type="component" value="Chromosome"/>
</dbReference>
<reference evidence="8" key="1">
    <citation type="submission" date="2018-03" db="EMBL/GenBank/DDBJ databases">
        <title>A comparative analysis of the Nautiliaceae.</title>
        <authorList>
            <person name="Grosche A."/>
            <person name="Smedile F."/>
            <person name="Vetriani C."/>
        </authorList>
    </citation>
    <scope>NUCLEOTIDE SEQUENCE [LARGE SCALE GENOMIC DNA]</scope>
    <source>
        <strain evidence="8">TB6</strain>
    </source>
</reference>
<evidence type="ECO:0000313" key="5">
    <source>
        <dbReference type="EMBL" id="QCI29026.1"/>
    </source>
</evidence>
<proteinExistence type="inferred from homology"/>
<dbReference type="InterPro" id="IPR016667">
    <property type="entry name" value="Caps_polysacc_synth_CpsB/CapC"/>
</dbReference>
<dbReference type="Proteomes" id="UP000272781">
    <property type="component" value="Unassembled WGS sequence"/>
</dbReference>
<dbReference type="AlphaFoldDB" id="A0AAJ4RBU8"/>
<dbReference type="EMBL" id="RJVK01000004">
    <property type="protein sequence ID" value="ROR39157.1"/>
    <property type="molecule type" value="Genomic_DNA"/>
</dbReference>
<evidence type="ECO:0000256" key="1">
    <source>
        <dbReference type="ARBA" id="ARBA00005750"/>
    </source>
</evidence>
<dbReference type="EMBL" id="CP027432">
    <property type="protein sequence ID" value="QCI29026.1"/>
    <property type="molecule type" value="Genomic_DNA"/>
</dbReference>
<dbReference type="PANTHER" id="PTHR39181">
    <property type="entry name" value="TYROSINE-PROTEIN PHOSPHATASE YWQE"/>
    <property type="match status" value="1"/>
</dbReference>
<dbReference type="RefSeq" id="WP_123353032.1">
    <property type="nucleotide sequence ID" value="NZ_RJVK01000004.1"/>
</dbReference>
<reference evidence="5" key="3">
    <citation type="submission" date="2019-06" db="EMBL/GenBank/DDBJ databases">
        <title>A comparative analysis of the Nautiliaceae.</title>
        <authorList>
            <person name="Grosche A."/>
            <person name="Smedile F."/>
            <person name="Vetriani C."/>
        </authorList>
    </citation>
    <scope>NUCLEOTIDE SEQUENCE</scope>
    <source>
        <strain evidence="5">TB6</strain>
    </source>
</reference>
<dbReference type="SUPFAM" id="SSF89550">
    <property type="entry name" value="PHP domain-like"/>
    <property type="match status" value="1"/>
</dbReference>
<name>A0AAJ4RBU8_9BACT</name>
<comment type="catalytic activity">
    <reaction evidence="4">
        <text>O-phospho-L-tyrosyl-[protein] + H2O = L-tyrosyl-[protein] + phosphate</text>
        <dbReference type="Rhea" id="RHEA:10684"/>
        <dbReference type="Rhea" id="RHEA-COMP:10136"/>
        <dbReference type="Rhea" id="RHEA-COMP:20101"/>
        <dbReference type="ChEBI" id="CHEBI:15377"/>
        <dbReference type="ChEBI" id="CHEBI:43474"/>
        <dbReference type="ChEBI" id="CHEBI:46858"/>
        <dbReference type="ChEBI" id="CHEBI:61978"/>
        <dbReference type="EC" id="3.1.3.48"/>
    </reaction>
</comment>
<evidence type="ECO:0000256" key="3">
    <source>
        <dbReference type="ARBA" id="ARBA00022801"/>
    </source>
</evidence>
<gene>
    <name evidence="5" type="ORF">C6V80_08655</name>
    <name evidence="6" type="ORF">EDC58_1655</name>
</gene>
<dbReference type="EC" id="3.1.3.48" evidence="2"/>
<dbReference type="GO" id="GO:0004725">
    <property type="term" value="F:protein tyrosine phosphatase activity"/>
    <property type="evidence" value="ECO:0007669"/>
    <property type="project" value="UniProtKB-EC"/>
</dbReference>
<dbReference type="Gene3D" id="3.20.20.140">
    <property type="entry name" value="Metal-dependent hydrolases"/>
    <property type="match status" value="1"/>
</dbReference>
<sequence length="239" mass="28113">MIFFFKKIEPLKLKVDIHSHLLPGIDDGSKEMSESLEIIEKFLELGYEKLIITPHVMEDSYNNSTDIILEKYKKLQKAVNENGMNIKLEVSAEYYVDEEFLKRLENNDLLPIGGKYILFETSYYEKPLNLEFIIFQIQSKGYVPILAHPERYRYIEDMKYYDLLKEKGVLFQCNINSFGNFYGKTAFKKAKYLAKNNMIDFLGSDCHSMKYMDSLSKVLNERSFIKLIEKNSIKNIELL</sequence>
<evidence type="ECO:0000313" key="8">
    <source>
        <dbReference type="Proteomes" id="UP000298805"/>
    </source>
</evidence>
<evidence type="ECO:0000256" key="4">
    <source>
        <dbReference type="ARBA" id="ARBA00051722"/>
    </source>
</evidence>
<comment type="similarity">
    <text evidence="1">Belongs to the metallo-dependent hydrolases superfamily. CpsB/CapC family.</text>
</comment>
<dbReference type="PANTHER" id="PTHR39181:SF1">
    <property type="entry name" value="TYROSINE-PROTEIN PHOSPHATASE YWQE"/>
    <property type="match status" value="1"/>
</dbReference>
<evidence type="ECO:0000313" key="7">
    <source>
        <dbReference type="Proteomes" id="UP000272781"/>
    </source>
</evidence>
<reference evidence="6 7" key="2">
    <citation type="submission" date="2018-11" db="EMBL/GenBank/DDBJ databases">
        <title>Genomic Encyclopedia of Type Strains, Phase IV (KMG-IV): sequencing the most valuable type-strain genomes for metagenomic binning, comparative biology and taxonomic classification.</title>
        <authorList>
            <person name="Goeker M."/>
        </authorList>
    </citation>
    <scope>NUCLEOTIDE SEQUENCE [LARGE SCALE GENOMIC DNA]</scope>
    <source>
        <strain evidence="6 7">DSM 27783</strain>
    </source>
</reference>
<dbReference type="PIRSF" id="PIRSF016557">
    <property type="entry name" value="Caps_synth_CpsB"/>
    <property type="match status" value="1"/>
</dbReference>
<evidence type="ECO:0000256" key="2">
    <source>
        <dbReference type="ARBA" id="ARBA00013064"/>
    </source>
</evidence>
<evidence type="ECO:0000313" key="6">
    <source>
        <dbReference type="EMBL" id="ROR39157.1"/>
    </source>
</evidence>
<keyword evidence="8" id="KW-1185">Reference proteome</keyword>